<proteinExistence type="predicted"/>
<feature type="compositionally biased region" description="Low complexity" evidence="1">
    <location>
        <begin position="1"/>
        <end position="16"/>
    </location>
</feature>
<dbReference type="InterPro" id="IPR009078">
    <property type="entry name" value="Ferritin-like_SF"/>
</dbReference>
<name>A0A3N0DW27_9ACTN</name>
<dbReference type="Pfam" id="PF14530">
    <property type="entry name" value="DUF4439"/>
    <property type="match status" value="1"/>
</dbReference>
<dbReference type="CDD" id="cd00657">
    <property type="entry name" value="Ferritin_like"/>
    <property type="match status" value="1"/>
</dbReference>
<dbReference type="SUPFAM" id="SSF47240">
    <property type="entry name" value="Ferritin-like"/>
    <property type="match status" value="1"/>
</dbReference>
<dbReference type="Proteomes" id="UP000277094">
    <property type="component" value="Unassembled WGS sequence"/>
</dbReference>
<protein>
    <submittedName>
        <fullName evidence="3">DUF4439 domain-containing protein</fullName>
    </submittedName>
</protein>
<evidence type="ECO:0000313" key="3">
    <source>
        <dbReference type="EMBL" id="RNL79804.1"/>
    </source>
</evidence>
<comment type="caution">
    <text evidence="3">The sequence shown here is derived from an EMBL/GenBank/DDBJ whole genome shotgun (WGS) entry which is preliminary data.</text>
</comment>
<keyword evidence="4" id="KW-1185">Reference proteome</keyword>
<evidence type="ECO:0000313" key="4">
    <source>
        <dbReference type="Proteomes" id="UP000277094"/>
    </source>
</evidence>
<feature type="domain" description="DUF4439" evidence="2">
    <location>
        <begin position="369"/>
        <end position="501"/>
    </location>
</feature>
<feature type="compositionally biased region" description="Polar residues" evidence="1">
    <location>
        <begin position="48"/>
        <end position="59"/>
    </location>
</feature>
<dbReference type="InterPro" id="IPR012347">
    <property type="entry name" value="Ferritin-like"/>
</dbReference>
<dbReference type="InterPro" id="IPR029447">
    <property type="entry name" value="DUF4439"/>
</dbReference>
<dbReference type="EMBL" id="RJSG01000002">
    <property type="protein sequence ID" value="RNL79804.1"/>
    <property type="molecule type" value="Genomic_DNA"/>
</dbReference>
<feature type="region of interest" description="Disordered" evidence="1">
    <location>
        <begin position="100"/>
        <end position="132"/>
    </location>
</feature>
<dbReference type="AlphaFoldDB" id="A0A3N0DW27"/>
<feature type="compositionally biased region" description="Low complexity" evidence="1">
    <location>
        <begin position="103"/>
        <end position="125"/>
    </location>
</feature>
<feature type="region of interest" description="Disordered" evidence="1">
    <location>
        <begin position="1"/>
        <end position="60"/>
    </location>
</feature>
<accession>A0A3N0DW27</accession>
<dbReference type="Gene3D" id="1.20.1260.10">
    <property type="match status" value="1"/>
</dbReference>
<sequence length="505" mass="52785">MRCSPSTSRTAASSAAETIRPVSAPPSVRSTFTNRVSLRRQCRGRVSGRSTPGEVTSRVNAPFPIRSEVSSTSETALVASAMSSMSTPPSLSTAMRSTDRFPALESSTASRSSPSDSTGAASTPARRSVMSGVLTTRPPAVLLWCAKPSGRLQEVLTPTPRQSPADPWLRCPTMSTSPSEHGPDRRSVLLVGLGAGAALLSGCTLNNPYSSDKTPAAKAVRDLSPDVAVAVKAVVLIRTQVNLLGDTVTAFPSLASRLSGLRTLHQAHLDALIAAVPKRVDTSTAGAQVQPPGEAAQALLNAGSGELGLREELDRLALQAESGSFARLLGTMSAGIAQQTLKARVLGGHHQLAALRLPVVARAKVGLDALQDALAAEHAALAVYAFLGAQASQSRQPALYATLSTAYSDHRRSRDQLTVMISALGAVPTPAAVAYDLPARVRTTSEMTDAALLVERRIASTFGLLIESTAGAERRWALVALDQAAVRQLELRGTPEMFPGSAIRS</sequence>
<evidence type="ECO:0000259" key="2">
    <source>
        <dbReference type="Pfam" id="PF14530"/>
    </source>
</evidence>
<evidence type="ECO:0000256" key="1">
    <source>
        <dbReference type="SAM" id="MobiDB-lite"/>
    </source>
</evidence>
<reference evidence="3 4" key="1">
    <citation type="submission" date="2018-11" db="EMBL/GenBank/DDBJ databases">
        <authorList>
            <person name="Li F."/>
        </authorList>
    </citation>
    <scope>NUCLEOTIDE SEQUENCE [LARGE SCALE GENOMIC DNA]</scope>
    <source>
        <strain evidence="3 4">KIS18-7</strain>
    </source>
</reference>
<organism evidence="3 4">
    <name type="scientific">Nocardioides marmorisolisilvae</name>
    <dbReference type="NCBI Taxonomy" id="1542737"/>
    <lineage>
        <taxon>Bacteria</taxon>
        <taxon>Bacillati</taxon>
        <taxon>Actinomycetota</taxon>
        <taxon>Actinomycetes</taxon>
        <taxon>Propionibacteriales</taxon>
        <taxon>Nocardioidaceae</taxon>
        <taxon>Nocardioides</taxon>
    </lineage>
</organism>
<gene>
    <name evidence="3" type="ORF">EFL95_12715</name>
</gene>